<evidence type="ECO:0000256" key="1">
    <source>
        <dbReference type="SAM" id="Phobius"/>
    </source>
</evidence>
<dbReference type="AlphaFoldDB" id="A0A9D1PKA8"/>
<proteinExistence type="predicted"/>
<name>A0A9D1PKA8_9FIRM</name>
<reference evidence="2" key="1">
    <citation type="journal article" date="2021" name="PeerJ">
        <title>Extensive microbial diversity within the chicken gut microbiome revealed by metagenomics and culture.</title>
        <authorList>
            <person name="Gilroy R."/>
            <person name="Ravi A."/>
            <person name="Getino M."/>
            <person name="Pursley I."/>
            <person name="Horton D.L."/>
            <person name="Alikhan N.F."/>
            <person name="Baker D."/>
            <person name="Gharbi K."/>
            <person name="Hall N."/>
            <person name="Watson M."/>
            <person name="Adriaenssens E.M."/>
            <person name="Foster-Nyarko E."/>
            <person name="Jarju S."/>
            <person name="Secka A."/>
            <person name="Antonio M."/>
            <person name="Oren A."/>
            <person name="Chaudhuri R.R."/>
            <person name="La Ragione R."/>
            <person name="Hildebrand F."/>
            <person name="Pallen M.J."/>
        </authorList>
    </citation>
    <scope>NUCLEOTIDE SEQUENCE</scope>
    <source>
        <strain evidence="2">CHK193-4272</strain>
    </source>
</reference>
<accession>A0A9D1PKA8</accession>
<comment type="caution">
    <text evidence="2">The sequence shown here is derived from an EMBL/GenBank/DDBJ whole genome shotgun (WGS) entry which is preliminary data.</text>
</comment>
<keyword evidence="1" id="KW-0812">Transmembrane</keyword>
<feature type="transmembrane region" description="Helical" evidence="1">
    <location>
        <begin position="38"/>
        <end position="56"/>
    </location>
</feature>
<evidence type="ECO:0000313" key="2">
    <source>
        <dbReference type="EMBL" id="HIV63099.1"/>
    </source>
</evidence>
<dbReference type="Proteomes" id="UP000886808">
    <property type="component" value="Unassembled WGS sequence"/>
</dbReference>
<evidence type="ECO:0000313" key="3">
    <source>
        <dbReference type="Proteomes" id="UP000886808"/>
    </source>
</evidence>
<dbReference type="EMBL" id="DXIE01000057">
    <property type="protein sequence ID" value="HIV63099.1"/>
    <property type="molecule type" value="Genomic_DNA"/>
</dbReference>
<feature type="transmembrane region" description="Helical" evidence="1">
    <location>
        <begin position="12"/>
        <end position="32"/>
    </location>
</feature>
<gene>
    <name evidence="2" type="ORF">H9746_09740</name>
</gene>
<protein>
    <submittedName>
        <fullName evidence="2">Uncharacterized protein</fullName>
    </submittedName>
</protein>
<organism evidence="2 3">
    <name type="scientific">Candidatus Butyricicoccus avistercoris</name>
    <dbReference type="NCBI Taxonomy" id="2838518"/>
    <lineage>
        <taxon>Bacteria</taxon>
        <taxon>Bacillati</taxon>
        <taxon>Bacillota</taxon>
        <taxon>Clostridia</taxon>
        <taxon>Eubacteriales</taxon>
        <taxon>Butyricicoccaceae</taxon>
        <taxon>Butyricicoccus</taxon>
    </lineage>
</organism>
<keyword evidence="1" id="KW-0472">Membrane</keyword>
<reference evidence="2" key="2">
    <citation type="submission" date="2021-04" db="EMBL/GenBank/DDBJ databases">
        <authorList>
            <person name="Gilroy R."/>
        </authorList>
    </citation>
    <scope>NUCLEOTIDE SEQUENCE</scope>
    <source>
        <strain evidence="2">CHK193-4272</strain>
    </source>
</reference>
<sequence length="69" mass="7966">MNEQKFFNTRAGKLTIAFIIIMIAFAMIMLGLYNDQSILYTLGFIMIAVAMLYSPVKTHIYDKLGKRDR</sequence>
<keyword evidence="1" id="KW-1133">Transmembrane helix</keyword>